<dbReference type="Proteomes" id="UP000290289">
    <property type="component" value="Chromosome 12"/>
</dbReference>
<reference evidence="2 3" key="1">
    <citation type="submission" date="2018-10" db="EMBL/GenBank/DDBJ databases">
        <title>A high-quality apple genome assembly.</title>
        <authorList>
            <person name="Hu J."/>
        </authorList>
    </citation>
    <scope>NUCLEOTIDE SEQUENCE [LARGE SCALE GENOMIC DNA]</scope>
    <source>
        <strain evidence="3">cv. HFTH1</strain>
        <tissue evidence="2">Young leaf</tissue>
    </source>
</reference>
<evidence type="ECO:0000313" key="3">
    <source>
        <dbReference type="Proteomes" id="UP000290289"/>
    </source>
</evidence>
<sequence length="79" mass="8749">MDMITFGIDLLDQEKEEIRRSTAHILSKLAGKIQNSIRVARVPSAMKSISFLLQTCKSSSGAADEISEKGIISDHPNYR</sequence>
<feature type="compositionally biased region" description="Basic and acidic residues" evidence="1">
    <location>
        <begin position="66"/>
        <end position="79"/>
    </location>
</feature>
<gene>
    <name evidence="2" type="ORF">DVH24_004794</name>
</gene>
<protein>
    <submittedName>
        <fullName evidence="2">Uncharacterized protein</fullName>
    </submittedName>
</protein>
<evidence type="ECO:0000313" key="2">
    <source>
        <dbReference type="EMBL" id="RXH80880.1"/>
    </source>
</evidence>
<organism evidence="2 3">
    <name type="scientific">Malus domestica</name>
    <name type="common">Apple</name>
    <name type="synonym">Pyrus malus</name>
    <dbReference type="NCBI Taxonomy" id="3750"/>
    <lineage>
        <taxon>Eukaryota</taxon>
        <taxon>Viridiplantae</taxon>
        <taxon>Streptophyta</taxon>
        <taxon>Embryophyta</taxon>
        <taxon>Tracheophyta</taxon>
        <taxon>Spermatophyta</taxon>
        <taxon>Magnoliopsida</taxon>
        <taxon>eudicotyledons</taxon>
        <taxon>Gunneridae</taxon>
        <taxon>Pentapetalae</taxon>
        <taxon>rosids</taxon>
        <taxon>fabids</taxon>
        <taxon>Rosales</taxon>
        <taxon>Rosaceae</taxon>
        <taxon>Amygdaloideae</taxon>
        <taxon>Maleae</taxon>
        <taxon>Malus</taxon>
    </lineage>
</organism>
<keyword evidence="3" id="KW-1185">Reference proteome</keyword>
<accession>A0A498ICC5</accession>
<dbReference type="EMBL" id="RDQH01000338">
    <property type="protein sequence ID" value="RXH80880.1"/>
    <property type="molecule type" value="Genomic_DNA"/>
</dbReference>
<comment type="caution">
    <text evidence="2">The sequence shown here is derived from an EMBL/GenBank/DDBJ whole genome shotgun (WGS) entry which is preliminary data.</text>
</comment>
<proteinExistence type="predicted"/>
<feature type="region of interest" description="Disordered" evidence="1">
    <location>
        <begin position="60"/>
        <end position="79"/>
    </location>
</feature>
<dbReference type="AlphaFoldDB" id="A0A498ICC5"/>
<evidence type="ECO:0000256" key="1">
    <source>
        <dbReference type="SAM" id="MobiDB-lite"/>
    </source>
</evidence>
<name>A0A498ICC5_MALDO</name>